<dbReference type="OrthoDB" id="7765058at2759"/>
<dbReference type="InParanoid" id="A0A6I9VBC4"/>
<dbReference type="Proteomes" id="UP001652620">
    <property type="component" value="Chromosome 3"/>
</dbReference>
<evidence type="ECO:0000259" key="1">
    <source>
        <dbReference type="PROSITE" id="PS51837"/>
    </source>
</evidence>
<dbReference type="SMART" id="SM00714">
    <property type="entry name" value="LITAF"/>
    <property type="match status" value="1"/>
</dbReference>
<dbReference type="Pfam" id="PF10601">
    <property type="entry name" value="zf-LITAF-like"/>
    <property type="match status" value="1"/>
</dbReference>
<dbReference type="GeneID" id="105228502"/>
<reference evidence="3" key="1">
    <citation type="submission" date="2025-08" db="UniProtKB">
        <authorList>
            <consortium name="RefSeq"/>
        </authorList>
    </citation>
    <scope>IDENTIFICATION</scope>
    <source>
        <tissue evidence="3">Adult</tissue>
    </source>
</reference>
<dbReference type="InterPro" id="IPR006629">
    <property type="entry name" value="LITAF"/>
</dbReference>
<gene>
    <name evidence="3" type="primary">LOC105228502</name>
</gene>
<sequence length="286" mass="32785">MDSPEPVKTHYVRCLKCNKILECSRYDTNALLEHIRTDHPEIEIIENGKNDMPRNGQKSMREAAGNIVVPHETLDDKAPTMFERGAAKGSDEYDDFKPRSTSSRERMRIRSQRGLFKMPVDNTVKRDISDCDVRADQSNATSHAYTRRYTVHTPSSPTYNEKPSRSLYRTSIEKWRPANGTIYCPKCGANRRPLIRTQTERSSNNSCCAACILGCWPFCFLPFLLPNDNKEYLHCSNCKTFLGLYDRSNNCVKPNREYCQTEETVIKESDLRTSGGDEKERQGCLC</sequence>
<feature type="domain" description="LITAF" evidence="1">
    <location>
        <begin position="164"/>
        <end position="247"/>
    </location>
</feature>
<dbReference type="RefSeq" id="XP_011206662.2">
    <property type="nucleotide sequence ID" value="XM_011208360.4"/>
</dbReference>
<proteinExistence type="predicted"/>
<accession>A0A6I9VBC4</accession>
<name>A0A6I9VBC4_BACDO</name>
<dbReference type="AlphaFoldDB" id="A0A6I9VBC4"/>
<organism evidence="2 3">
    <name type="scientific">Bactrocera dorsalis</name>
    <name type="common">Oriental fruit fly</name>
    <name type="synonym">Dacus dorsalis</name>
    <dbReference type="NCBI Taxonomy" id="27457"/>
    <lineage>
        <taxon>Eukaryota</taxon>
        <taxon>Metazoa</taxon>
        <taxon>Ecdysozoa</taxon>
        <taxon>Arthropoda</taxon>
        <taxon>Hexapoda</taxon>
        <taxon>Insecta</taxon>
        <taxon>Pterygota</taxon>
        <taxon>Neoptera</taxon>
        <taxon>Endopterygota</taxon>
        <taxon>Diptera</taxon>
        <taxon>Brachycera</taxon>
        <taxon>Muscomorpha</taxon>
        <taxon>Tephritoidea</taxon>
        <taxon>Tephritidae</taxon>
        <taxon>Bactrocera</taxon>
        <taxon>Bactrocera</taxon>
    </lineage>
</organism>
<dbReference type="PROSITE" id="PS51837">
    <property type="entry name" value="LITAF"/>
    <property type="match status" value="1"/>
</dbReference>
<evidence type="ECO:0000313" key="2">
    <source>
        <dbReference type="Proteomes" id="UP001652620"/>
    </source>
</evidence>
<evidence type="ECO:0000313" key="3">
    <source>
        <dbReference type="RefSeq" id="XP_011206662.2"/>
    </source>
</evidence>
<dbReference type="KEGG" id="bdr:105228502"/>
<protein>
    <submittedName>
        <fullName evidence="3">Uncharacterized protein LOC105228502 isoform X1</fullName>
    </submittedName>
</protein>
<keyword evidence="2" id="KW-1185">Reference proteome</keyword>